<gene>
    <name evidence="10" type="ORF">BXY66_3257</name>
</gene>
<feature type="transmembrane region" description="Helical" evidence="8">
    <location>
        <begin position="252"/>
        <end position="270"/>
    </location>
</feature>
<feature type="transmembrane region" description="Helical" evidence="8">
    <location>
        <begin position="161"/>
        <end position="187"/>
    </location>
</feature>
<dbReference type="EMBL" id="SMGR01000003">
    <property type="protein sequence ID" value="TCL00610.1"/>
    <property type="molecule type" value="Genomic_DNA"/>
</dbReference>
<protein>
    <submittedName>
        <fullName evidence="10">Dolichyl-phosphate-mannose-protein mannosyltransferase</fullName>
    </submittedName>
</protein>
<evidence type="ECO:0000256" key="4">
    <source>
        <dbReference type="ARBA" id="ARBA00022679"/>
    </source>
</evidence>
<keyword evidence="3 10" id="KW-0328">Glycosyltransferase</keyword>
<dbReference type="InterPro" id="IPR038731">
    <property type="entry name" value="RgtA/B/C-like"/>
</dbReference>
<feature type="transmembrane region" description="Helical" evidence="8">
    <location>
        <begin position="79"/>
        <end position="102"/>
    </location>
</feature>
<dbReference type="GO" id="GO:0009103">
    <property type="term" value="P:lipopolysaccharide biosynthetic process"/>
    <property type="evidence" value="ECO:0007669"/>
    <property type="project" value="UniProtKB-ARBA"/>
</dbReference>
<reference evidence="10 11" key="1">
    <citation type="submission" date="2019-03" db="EMBL/GenBank/DDBJ databases">
        <title>Genomic Encyclopedia of Archaeal and Bacterial Type Strains, Phase II (KMG-II): from individual species to whole genera.</title>
        <authorList>
            <person name="Goeker M."/>
        </authorList>
    </citation>
    <scope>NUCLEOTIDE SEQUENCE [LARGE SCALE GENOMIC DNA]</scope>
    <source>
        <strain evidence="10 11">DSM 26433</strain>
    </source>
</reference>
<dbReference type="InterPro" id="IPR050297">
    <property type="entry name" value="LipidA_mod_glycosyltrf_83"/>
</dbReference>
<dbReference type="AlphaFoldDB" id="A0A4R1N2J1"/>
<comment type="caution">
    <text evidence="10">The sequence shown here is derived from an EMBL/GenBank/DDBJ whole genome shotgun (WGS) entry which is preliminary data.</text>
</comment>
<feature type="domain" description="Glycosyltransferase RgtA/B/C/D-like" evidence="9">
    <location>
        <begin position="55"/>
        <end position="216"/>
    </location>
</feature>
<evidence type="ECO:0000256" key="3">
    <source>
        <dbReference type="ARBA" id="ARBA00022676"/>
    </source>
</evidence>
<organism evidence="10 11">
    <name type="scientific">Shimia isoporae</name>
    <dbReference type="NCBI Taxonomy" id="647720"/>
    <lineage>
        <taxon>Bacteria</taxon>
        <taxon>Pseudomonadati</taxon>
        <taxon>Pseudomonadota</taxon>
        <taxon>Alphaproteobacteria</taxon>
        <taxon>Rhodobacterales</taxon>
        <taxon>Roseobacteraceae</taxon>
    </lineage>
</organism>
<keyword evidence="7 8" id="KW-0472">Membrane</keyword>
<feature type="transmembrane region" description="Helical" evidence="8">
    <location>
        <begin position="336"/>
        <end position="356"/>
    </location>
</feature>
<name>A0A4R1N2J1_9RHOB</name>
<feature type="transmembrane region" description="Helical" evidence="8">
    <location>
        <begin position="199"/>
        <end position="219"/>
    </location>
</feature>
<evidence type="ECO:0000256" key="6">
    <source>
        <dbReference type="ARBA" id="ARBA00022989"/>
    </source>
</evidence>
<dbReference type="PANTHER" id="PTHR33908">
    <property type="entry name" value="MANNOSYLTRANSFERASE YKCB-RELATED"/>
    <property type="match status" value="1"/>
</dbReference>
<sequence length="484" mass="53045">MVQPDTLGNWRPLLVAVGIVTLARVLLLWISPTDLYVDESQYWVWGQNLDLGYYSKPPMIGWVLRLFDELAAHRSAFSVRLPAPLFHGATALLLGVWAQSLMPENRRAALWVAMAYLSLPIVTVGSFLMSTDTIMAPFLVGALVLYWRVCEGGKPIHALAGGLLLGLAFMSKYAAIYFLPGAAIAYAIHPAMRPSGRHLLLFLAGFLISASPNIVWNIANDLTTVSHTMDNVGWIKEESAGPSLNFGSLAEFAASQFAVFGPVFMVFWLIALRAPAPSRRRALLWFSIPVWLIVLTQALLSRAYANWAFAAIPPATIVAILWALERDSSRWLKIGFGINIAVVLVISFLVAFPMAIKGDDGQPFAKRYVNIAGLSRDAFELAEHNGLSTIVANNRGILADLFFTGADRDFALYSRPHKGAPKHYYAQKKALPKSLEGKVLYVGYAEKLTCKGTAVEPVADLAQEVGTWTNVPIPAYIVDAACLR</sequence>
<feature type="transmembrane region" description="Helical" evidence="8">
    <location>
        <begin position="306"/>
        <end position="324"/>
    </location>
</feature>
<evidence type="ECO:0000259" key="9">
    <source>
        <dbReference type="Pfam" id="PF13231"/>
    </source>
</evidence>
<dbReference type="Pfam" id="PF13231">
    <property type="entry name" value="PMT_2"/>
    <property type="match status" value="1"/>
</dbReference>
<dbReference type="GO" id="GO:0005886">
    <property type="term" value="C:plasma membrane"/>
    <property type="evidence" value="ECO:0007669"/>
    <property type="project" value="UniProtKB-SubCell"/>
</dbReference>
<dbReference type="OrthoDB" id="9811222at2"/>
<evidence type="ECO:0000256" key="8">
    <source>
        <dbReference type="SAM" id="Phobius"/>
    </source>
</evidence>
<feature type="transmembrane region" description="Helical" evidence="8">
    <location>
        <begin position="12"/>
        <end position="31"/>
    </location>
</feature>
<evidence type="ECO:0000313" key="10">
    <source>
        <dbReference type="EMBL" id="TCL00610.1"/>
    </source>
</evidence>
<keyword evidence="4 10" id="KW-0808">Transferase</keyword>
<dbReference type="Proteomes" id="UP000295673">
    <property type="component" value="Unassembled WGS sequence"/>
</dbReference>
<feature type="transmembrane region" description="Helical" evidence="8">
    <location>
        <begin position="108"/>
        <end position="128"/>
    </location>
</feature>
<proteinExistence type="predicted"/>
<evidence type="ECO:0000256" key="2">
    <source>
        <dbReference type="ARBA" id="ARBA00022475"/>
    </source>
</evidence>
<dbReference type="PANTHER" id="PTHR33908:SF11">
    <property type="entry name" value="MEMBRANE PROTEIN"/>
    <property type="match status" value="1"/>
</dbReference>
<evidence type="ECO:0000313" key="11">
    <source>
        <dbReference type="Proteomes" id="UP000295673"/>
    </source>
</evidence>
<comment type="subcellular location">
    <subcellularLocation>
        <location evidence="1">Cell membrane</location>
        <topology evidence="1">Multi-pass membrane protein</topology>
    </subcellularLocation>
</comment>
<evidence type="ECO:0000256" key="1">
    <source>
        <dbReference type="ARBA" id="ARBA00004651"/>
    </source>
</evidence>
<keyword evidence="6 8" id="KW-1133">Transmembrane helix</keyword>
<evidence type="ECO:0000256" key="7">
    <source>
        <dbReference type="ARBA" id="ARBA00023136"/>
    </source>
</evidence>
<feature type="transmembrane region" description="Helical" evidence="8">
    <location>
        <begin position="282"/>
        <end position="300"/>
    </location>
</feature>
<evidence type="ECO:0000256" key="5">
    <source>
        <dbReference type="ARBA" id="ARBA00022692"/>
    </source>
</evidence>
<dbReference type="GO" id="GO:0016763">
    <property type="term" value="F:pentosyltransferase activity"/>
    <property type="evidence" value="ECO:0007669"/>
    <property type="project" value="TreeGrafter"/>
</dbReference>
<keyword evidence="2" id="KW-1003">Cell membrane</keyword>
<keyword evidence="11" id="KW-1185">Reference proteome</keyword>
<accession>A0A4R1N2J1</accession>
<keyword evidence="5 8" id="KW-0812">Transmembrane</keyword>
<dbReference type="RefSeq" id="WP_132861376.1">
    <property type="nucleotide sequence ID" value="NZ_SMGR01000003.1"/>
</dbReference>